<proteinExistence type="predicted"/>
<dbReference type="EMBL" id="LR134476">
    <property type="protein sequence ID" value="VEI13801.1"/>
    <property type="molecule type" value="Genomic_DNA"/>
</dbReference>
<accession>A0A448PFR2</accession>
<keyword evidence="2" id="KW-1185">Reference proteome</keyword>
<dbReference type="RefSeq" id="WP_197718432.1">
    <property type="nucleotide sequence ID" value="NZ_LR134476.1"/>
</dbReference>
<dbReference type="AlphaFoldDB" id="A0A448PFR2"/>
<dbReference type="Proteomes" id="UP000269542">
    <property type="component" value="Chromosome"/>
</dbReference>
<evidence type="ECO:0000313" key="2">
    <source>
        <dbReference type="Proteomes" id="UP000269542"/>
    </source>
</evidence>
<dbReference type="KEGG" id="tbw:NCTC13354_01523"/>
<evidence type="ECO:0000313" key="1">
    <source>
        <dbReference type="EMBL" id="VEI13801.1"/>
    </source>
</evidence>
<protein>
    <submittedName>
        <fullName evidence="1">Uncharacterized protein</fullName>
    </submittedName>
</protein>
<gene>
    <name evidence="1" type="ORF">NCTC13354_01523</name>
</gene>
<name>A0A448PFR2_9ACTO</name>
<organism evidence="1 2">
    <name type="scientific">Trueperella bialowiezensis</name>
    <dbReference type="NCBI Taxonomy" id="312285"/>
    <lineage>
        <taxon>Bacteria</taxon>
        <taxon>Bacillati</taxon>
        <taxon>Actinomycetota</taxon>
        <taxon>Actinomycetes</taxon>
        <taxon>Actinomycetales</taxon>
        <taxon>Actinomycetaceae</taxon>
        <taxon>Trueperella</taxon>
    </lineage>
</organism>
<sequence>MSTTIDVYPTTSFFPLVEHTRARTQQLFQQLLNLYGIGSTIEVKAFYPAKNPEDDVRYVAKDVVWEVGMELGFSYWINGEWDSSSWPRCVPVEADDLISEEDLVYSFCSKPEHLGQWAIVEEFEDVLPAEQLAKILAQDHYWYEYRNATPVVATPRRQSRRQAKPPHLVRG</sequence>
<reference evidence="1 2" key="1">
    <citation type="submission" date="2018-12" db="EMBL/GenBank/DDBJ databases">
        <authorList>
            <consortium name="Pathogen Informatics"/>
        </authorList>
    </citation>
    <scope>NUCLEOTIDE SEQUENCE [LARGE SCALE GENOMIC DNA]</scope>
    <source>
        <strain evidence="1 2">NCTC13354</strain>
    </source>
</reference>